<proteinExistence type="inferred from homology"/>
<dbReference type="PANTHER" id="PTHR13966:SF5">
    <property type="entry name" value="ENDONUCLEASE G, MITOCHONDRIAL"/>
    <property type="match status" value="1"/>
</dbReference>
<evidence type="ECO:0000259" key="13">
    <source>
        <dbReference type="SMART" id="SM00892"/>
    </source>
</evidence>
<dbReference type="InterPro" id="IPR001604">
    <property type="entry name" value="Endo_G_ENPP1-like_dom"/>
</dbReference>
<dbReference type="EMBL" id="CP129970">
    <property type="protein sequence ID" value="WKK84080.2"/>
    <property type="molecule type" value="Genomic_DNA"/>
</dbReference>
<keyword evidence="7" id="KW-0460">Magnesium</keyword>
<keyword evidence="3 10" id="KW-0540">Nuclease</keyword>
<dbReference type="EC" id="3.1.30.-" evidence="10"/>
<dbReference type="CDD" id="cd00091">
    <property type="entry name" value="NUC"/>
    <property type="match status" value="1"/>
</dbReference>
<evidence type="ECO:0000256" key="1">
    <source>
        <dbReference type="ARBA" id="ARBA00001946"/>
    </source>
</evidence>
<evidence type="ECO:0000259" key="12">
    <source>
        <dbReference type="SMART" id="SM00477"/>
    </source>
</evidence>
<dbReference type="Gene3D" id="3.40.570.10">
    <property type="entry name" value="Extracellular Endonuclease, subunit A"/>
    <property type="match status" value="1"/>
</dbReference>
<accession>A0AA49GFG1</accession>
<evidence type="ECO:0000256" key="8">
    <source>
        <dbReference type="PIRSR" id="PIRSR640255-1"/>
    </source>
</evidence>
<dbReference type="GO" id="GO:0016787">
    <property type="term" value="F:hydrolase activity"/>
    <property type="evidence" value="ECO:0007669"/>
    <property type="project" value="UniProtKB-KW"/>
</dbReference>
<dbReference type="PROSITE" id="PS01070">
    <property type="entry name" value="NUCLEASE_NON_SPEC"/>
    <property type="match status" value="1"/>
</dbReference>
<organism evidence="14 15">
    <name type="scientific">Marivirga arenosa</name>
    <dbReference type="NCBI Taxonomy" id="3059076"/>
    <lineage>
        <taxon>Bacteria</taxon>
        <taxon>Pseudomonadati</taxon>
        <taxon>Bacteroidota</taxon>
        <taxon>Cytophagia</taxon>
        <taxon>Cytophagales</taxon>
        <taxon>Marivirgaceae</taxon>
        <taxon>Marivirga</taxon>
    </lineage>
</organism>
<dbReference type="InterPro" id="IPR018524">
    <property type="entry name" value="DNA/RNA_endonuclease_AS"/>
</dbReference>
<dbReference type="GO" id="GO:0004519">
    <property type="term" value="F:endonuclease activity"/>
    <property type="evidence" value="ECO:0007669"/>
    <property type="project" value="UniProtKB-UniRule"/>
</dbReference>
<evidence type="ECO:0000256" key="9">
    <source>
        <dbReference type="PIRSR" id="PIRSR640255-2"/>
    </source>
</evidence>
<evidence type="ECO:0000313" key="15">
    <source>
        <dbReference type="Proteomes" id="UP001244443"/>
    </source>
</evidence>
<dbReference type="Pfam" id="PF01223">
    <property type="entry name" value="Endonuclease_NS"/>
    <property type="match status" value="1"/>
</dbReference>
<dbReference type="PANTHER" id="PTHR13966">
    <property type="entry name" value="ENDONUCLEASE RELATED"/>
    <property type="match status" value="1"/>
</dbReference>
<keyword evidence="6 10" id="KW-0378">Hydrolase</keyword>
<keyword evidence="5 10" id="KW-0255">Endonuclease</keyword>
<evidence type="ECO:0000256" key="11">
    <source>
        <dbReference type="SAM" id="SignalP"/>
    </source>
</evidence>
<keyword evidence="4 9" id="KW-0479">Metal-binding</keyword>
<protein>
    <recommendedName>
        <fullName evidence="10">Endonuclease</fullName>
        <ecNumber evidence="10">3.1.30.-</ecNumber>
    </recommendedName>
</protein>
<dbReference type="SMART" id="SM00477">
    <property type="entry name" value="NUC"/>
    <property type="match status" value="1"/>
</dbReference>
<dbReference type="Proteomes" id="UP001244443">
    <property type="component" value="Chromosome"/>
</dbReference>
<dbReference type="GO" id="GO:0046872">
    <property type="term" value="F:metal ion binding"/>
    <property type="evidence" value="ECO:0007669"/>
    <property type="project" value="UniProtKB-KW"/>
</dbReference>
<comment type="similarity">
    <text evidence="2 10">Belongs to the DNA/RNA non-specific endonuclease family.</text>
</comment>
<evidence type="ECO:0000256" key="3">
    <source>
        <dbReference type="ARBA" id="ARBA00022722"/>
    </source>
</evidence>
<evidence type="ECO:0000256" key="7">
    <source>
        <dbReference type="ARBA" id="ARBA00022842"/>
    </source>
</evidence>
<feature type="binding site" evidence="9">
    <location>
        <position position="127"/>
    </location>
    <ligand>
        <name>Mg(2+)</name>
        <dbReference type="ChEBI" id="CHEBI:18420"/>
        <note>catalytic</note>
    </ligand>
</feature>
<feature type="chain" id="PRO_5041290068" description="Endonuclease" evidence="11">
    <location>
        <begin position="20"/>
        <end position="335"/>
    </location>
</feature>
<dbReference type="RefSeq" id="WP_308356880.1">
    <property type="nucleotide sequence ID" value="NZ_CP129970.2"/>
</dbReference>
<feature type="domain" description="ENPP1-3/EXOG-like endonuclease/phosphodiesterase" evidence="12">
    <location>
        <begin position="34"/>
        <end position="229"/>
    </location>
</feature>
<dbReference type="AlphaFoldDB" id="A0AA49GFG1"/>
<dbReference type="SMART" id="SM00892">
    <property type="entry name" value="Endonuclease_NS"/>
    <property type="match status" value="1"/>
</dbReference>
<evidence type="ECO:0000256" key="6">
    <source>
        <dbReference type="ARBA" id="ARBA00022801"/>
    </source>
</evidence>
<feature type="domain" description="DNA/RNA non-specific endonuclease/pyrophosphatase/phosphodiesterase" evidence="13">
    <location>
        <begin position="33"/>
        <end position="229"/>
    </location>
</feature>
<evidence type="ECO:0000256" key="5">
    <source>
        <dbReference type="ARBA" id="ARBA00022759"/>
    </source>
</evidence>
<evidence type="ECO:0000256" key="10">
    <source>
        <dbReference type="RuleBase" id="RU366055"/>
    </source>
</evidence>
<dbReference type="InterPro" id="IPR020821">
    <property type="entry name" value="ENPP1-3/EXOG-like_nuc-like"/>
</dbReference>
<keyword evidence="15" id="KW-1185">Reference proteome</keyword>
<reference evidence="14" key="1">
    <citation type="submission" date="2023-08" db="EMBL/GenBank/DDBJ databases">
        <title>Comparative genomics and taxonomic characterization of three novel marine species of genus Marivirga.</title>
        <authorList>
            <person name="Muhammad N."/>
            <person name="Kim S.-G."/>
        </authorList>
    </citation>
    <scope>NUCLEOTIDE SEQUENCE [LARGE SCALE GENOMIC DNA]</scope>
    <source>
        <strain evidence="14">ABR2-2</strain>
    </source>
</reference>
<dbReference type="InterPro" id="IPR044929">
    <property type="entry name" value="DNA/RNA_non-sp_Endonuclease_sf"/>
</dbReference>
<feature type="active site" description="Proton acceptor" evidence="8">
    <location>
        <position position="96"/>
    </location>
</feature>
<keyword evidence="11" id="KW-0732">Signal</keyword>
<sequence>MKTILSFFLTLFSFSLLQAQEFVPVSGNGQVVHHAHYSLSYSETHEQAEWVYYELTAAEARNNSYKRSDNFREDGQVKTGSATLADYKGSGYDRGHLAPAGDMGFSGAAMSESFYMSNMSPQDPSFNRGIWKQLESLVRSWSVDKAELFIATGPVLEAGLSTIGYNQVSVPNYYYKVLLDYDESSGAYGAIGFLLPNQKGQGDLDDYVVSVDRIEQLTGIDFYSQLPDAIENDIESNVEANYWNWNASKVQSYGSSSASTASQCEGKTKTGRRCRNQTKNESGYCYLHEGQASGTVSPEPAKRVTSIRCSATTNAGTRCRRKTKSVNGKCWQHGG</sequence>
<dbReference type="SUPFAM" id="SSF54060">
    <property type="entry name" value="His-Me finger endonucleases"/>
    <property type="match status" value="1"/>
</dbReference>
<comment type="cofactor">
    <cofactor evidence="1 10">
        <name>Mg(2+)</name>
        <dbReference type="ChEBI" id="CHEBI:18420"/>
    </cofactor>
</comment>
<feature type="signal peptide" evidence="11">
    <location>
        <begin position="1"/>
        <end position="19"/>
    </location>
</feature>
<name>A0AA49GFG1_9BACT</name>
<evidence type="ECO:0000256" key="2">
    <source>
        <dbReference type="ARBA" id="ARBA00010052"/>
    </source>
</evidence>
<dbReference type="GO" id="GO:0003676">
    <property type="term" value="F:nucleic acid binding"/>
    <property type="evidence" value="ECO:0007669"/>
    <property type="project" value="InterPro"/>
</dbReference>
<evidence type="ECO:0000313" key="14">
    <source>
        <dbReference type="EMBL" id="WKK84080.2"/>
    </source>
</evidence>
<dbReference type="InterPro" id="IPR040255">
    <property type="entry name" value="Non-specific_endonuclease"/>
</dbReference>
<evidence type="ECO:0000256" key="4">
    <source>
        <dbReference type="ARBA" id="ARBA00022723"/>
    </source>
</evidence>
<gene>
    <name evidence="14" type="ORF">QYS48_17890</name>
</gene>
<dbReference type="InterPro" id="IPR044925">
    <property type="entry name" value="His-Me_finger_sf"/>
</dbReference>